<protein>
    <submittedName>
        <fullName evidence="2">Uncharacterized protein</fullName>
    </submittedName>
</protein>
<name>A0AAD3D6C3_9STRA</name>
<sequence>MQTVQESTIGDFVSSLNTIYDEQTEHSIVSNSLHIESQQAITNTKVPSYVFGLEDATSTPCLSLKVTRQRMYSRRIAANHEVLQELMSRTLNSQSPSKACLTMLRNLIASFGRLIEIDLEQQLFHLIQKFELEHDSGENMRTIKRESILKALESYADSCHQSPAIPIKAKSSFSISSLESESEDDPIQLHVEYKVQIVVRINTDLTLHKSTLSTNGTMSLKRQLPPSKNEFDSMELTLDMDNLYSSLRKKSKYISKRIINGIVGYNIFPKKPSVQSNKRVVSNSTDDAVHLSLRDPPSPLVQNNDETYTQSTVSTFEDGSFYDARRKVIDLYKNQKSSLSNLSTPSSLKKEDKKSGSLVKRGRILGMKSLFSSRKDNSRCNVDSRDGC</sequence>
<evidence type="ECO:0000313" key="3">
    <source>
        <dbReference type="Proteomes" id="UP001054902"/>
    </source>
</evidence>
<organism evidence="2 3">
    <name type="scientific">Chaetoceros tenuissimus</name>
    <dbReference type="NCBI Taxonomy" id="426638"/>
    <lineage>
        <taxon>Eukaryota</taxon>
        <taxon>Sar</taxon>
        <taxon>Stramenopiles</taxon>
        <taxon>Ochrophyta</taxon>
        <taxon>Bacillariophyta</taxon>
        <taxon>Coscinodiscophyceae</taxon>
        <taxon>Chaetocerotophycidae</taxon>
        <taxon>Chaetocerotales</taxon>
        <taxon>Chaetocerotaceae</taxon>
        <taxon>Chaetoceros</taxon>
    </lineage>
</organism>
<dbReference type="Proteomes" id="UP001054902">
    <property type="component" value="Unassembled WGS sequence"/>
</dbReference>
<comment type="caution">
    <text evidence="2">The sequence shown here is derived from an EMBL/GenBank/DDBJ whole genome shotgun (WGS) entry which is preliminary data.</text>
</comment>
<evidence type="ECO:0000313" key="2">
    <source>
        <dbReference type="EMBL" id="GFH57600.1"/>
    </source>
</evidence>
<feature type="region of interest" description="Disordered" evidence="1">
    <location>
        <begin position="338"/>
        <end position="357"/>
    </location>
</feature>
<gene>
    <name evidence="2" type="ORF">CTEN210_14076</name>
</gene>
<feature type="compositionally biased region" description="Low complexity" evidence="1">
    <location>
        <begin position="338"/>
        <end position="347"/>
    </location>
</feature>
<evidence type="ECO:0000256" key="1">
    <source>
        <dbReference type="SAM" id="MobiDB-lite"/>
    </source>
</evidence>
<keyword evidence="3" id="KW-1185">Reference proteome</keyword>
<accession>A0AAD3D6C3</accession>
<reference evidence="2 3" key="1">
    <citation type="journal article" date="2021" name="Sci. Rep.">
        <title>The genome of the diatom Chaetoceros tenuissimus carries an ancient integrated fragment of an extant virus.</title>
        <authorList>
            <person name="Hongo Y."/>
            <person name="Kimura K."/>
            <person name="Takaki Y."/>
            <person name="Yoshida Y."/>
            <person name="Baba S."/>
            <person name="Kobayashi G."/>
            <person name="Nagasaki K."/>
            <person name="Hano T."/>
            <person name="Tomaru Y."/>
        </authorList>
    </citation>
    <scope>NUCLEOTIDE SEQUENCE [LARGE SCALE GENOMIC DNA]</scope>
    <source>
        <strain evidence="2 3">NIES-3715</strain>
    </source>
</reference>
<proteinExistence type="predicted"/>
<dbReference type="AlphaFoldDB" id="A0AAD3D6C3"/>
<dbReference type="EMBL" id="BLLK01000058">
    <property type="protein sequence ID" value="GFH57600.1"/>
    <property type="molecule type" value="Genomic_DNA"/>
</dbReference>